<name>A0A409XV75_PSICY</name>
<feature type="non-terminal residue" evidence="2">
    <location>
        <position position="1"/>
    </location>
</feature>
<feature type="compositionally biased region" description="Polar residues" evidence="1">
    <location>
        <begin position="29"/>
        <end position="50"/>
    </location>
</feature>
<dbReference type="EMBL" id="NHYD01000294">
    <property type="protein sequence ID" value="PPQ94584.1"/>
    <property type="molecule type" value="Genomic_DNA"/>
</dbReference>
<sequence>PLSFSTPKKEAVNLASPATEALTKRRHTYSTTDKMRASSSDATEMFTSLSDPFDFEPSHNNATSESSKNSLSKPSDSPTRLSVHRKLTNDIAALYSSDGMRNMNNPSIKTGNNPSLKGKELGSPSAAIYALPHSHLISPPVLPPTLAQKAQRPNPPISSSAFSPNRSIGTDLSPIIEDMYTFVDPTEVNEDSLIASTVDSSGSSYGQLLEEMVRYLNIGFYFHTCAAIMTIDYFNLSQYGAFGGMEWGNDESRQTEYSAQHSTQGYGDIQDPGWRGDHLEPVEQSVLIPELTLTVPTPELGSSAQFPSDAEPRPLLIDDIIDRPLRKKKTSTVATSKTEGSADLETTYADMNSGGDLDLGLGLNRRSSGVFRGSRQGDLTQERLTERRTTGNGKINTKTKRLSSFRWSILPPAMPVCIHEEGEHAASRLFGLPSTREASKLSKNEAQRSPRVVDKSERQYQVRRHSFGFNMKSFAKRRRYVEDDTIKEL</sequence>
<reference evidence="2 3" key="1">
    <citation type="journal article" date="2018" name="Evol. Lett.">
        <title>Horizontal gene cluster transfer increased hallucinogenic mushroom diversity.</title>
        <authorList>
            <person name="Reynolds H.T."/>
            <person name="Vijayakumar V."/>
            <person name="Gluck-Thaler E."/>
            <person name="Korotkin H.B."/>
            <person name="Matheny P.B."/>
            <person name="Slot J.C."/>
        </authorList>
    </citation>
    <scope>NUCLEOTIDE SEQUENCE [LARGE SCALE GENOMIC DNA]</scope>
    <source>
        <strain evidence="2 3">2631</strain>
    </source>
</reference>
<proteinExistence type="predicted"/>
<keyword evidence="3" id="KW-1185">Reference proteome</keyword>
<feature type="region of interest" description="Disordered" evidence="1">
    <location>
        <begin position="97"/>
        <end position="120"/>
    </location>
</feature>
<feature type="compositionally biased region" description="Low complexity" evidence="1">
    <location>
        <begin position="64"/>
        <end position="78"/>
    </location>
</feature>
<evidence type="ECO:0000256" key="1">
    <source>
        <dbReference type="SAM" id="MobiDB-lite"/>
    </source>
</evidence>
<evidence type="ECO:0000313" key="3">
    <source>
        <dbReference type="Proteomes" id="UP000283269"/>
    </source>
</evidence>
<comment type="caution">
    <text evidence="2">The sequence shown here is derived from an EMBL/GenBank/DDBJ whole genome shotgun (WGS) entry which is preliminary data.</text>
</comment>
<gene>
    <name evidence="2" type="ORF">CVT25_011897</name>
</gene>
<protein>
    <submittedName>
        <fullName evidence="2">Uncharacterized protein</fullName>
    </submittedName>
</protein>
<dbReference type="InParanoid" id="A0A409XV75"/>
<evidence type="ECO:0000313" key="2">
    <source>
        <dbReference type="EMBL" id="PPQ94584.1"/>
    </source>
</evidence>
<accession>A0A409XV75</accession>
<organism evidence="2 3">
    <name type="scientific">Psilocybe cyanescens</name>
    <dbReference type="NCBI Taxonomy" id="93625"/>
    <lineage>
        <taxon>Eukaryota</taxon>
        <taxon>Fungi</taxon>
        <taxon>Dikarya</taxon>
        <taxon>Basidiomycota</taxon>
        <taxon>Agaricomycotina</taxon>
        <taxon>Agaricomycetes</taxon>
        <taxon>Agaricomycetidae</taxon>
        <taxon>Agaricales</taxon>
        <taxon>Agaricineae</taxon>
        <taxon>Strophariaceae</taxon>
        <taxon>Psilocybe</taxon>
    </lineage>
</organism>
<feature type="compositionally biased region" description="Polar residues" evidence="1">
    <location>
        <begin position="102"/>
        <end position="115"/>
    </location>
</feature>
<feature type="region of interest" description="Disordered" evidence="1">
    <location>
        <begin position="1"/>
        <end position="84"/>
    </location>
</feature>
<dbReference type="OrthoDB" id="3068059at2759"/>
<feature type="region of interest" description="Disordered" evidence="1">
    <location>
        <begin position="437"/>
        <end position="459"/>
    </location>
</feature>
<dbReference type="Proteomes" id="UP000283269">
    <property type="component" value="Unassembled WGS sequence"/>
</dbReference>
<dbReference type="AlphaFoldDB" id="A0A409XV75"/>